<dbReference type="EMBL" id="PVQB02000034">
    <property type="protein sequence ID" value="KAF4345084.1"/>
    <property type="molecule type" value="Genomic_DNA"/>
</dbReference>
<dbReference type="PANTHER" id="PTHR37285">
    <property type="entry name" value="SPORE WALL MATURATION PROTEIN DIT1"/>
    <property type="match status" value="1"/>
</dbReference>
<keyword evidence="3" id="KW-1185">Reference proteome</keyword>
<dbReference type="Proteomes" id="UP000730481">
    <property type="component" value="Unassembled WGS sequence"/>
</dbReference>
<proteinExistence type="predicted"/>
<feature type="region of interest" description="Disordered" evidence="1">
    <location>
        <begin position="1"/>
        <end position="37"/>
    </location>
</feature>
<reference evidence="2" key="2">
    <citation type="submission" date="2020-02" db="EMBL/GenBank/DDBJ databases">
        <title>Identification and distribution of gene clusters putatively required for synthesis of sphingolipid metabolism inhibitors in phylogenetically diverse species of the filamentous fungus Fusarium.</title>
        <authorList>
            <person name="Kim H.-S."/>
            <person name="Busman M."/>
            <person name="Brown D.W."/>
            <person name="Divon H."/>
            <person name="Uhlig S."/>
            <person name="Proctor R.H."/>
        </authorList>
    </citation>
    <scope>NUCLEOTIDE SEQUENCE</scope>
    <source>
        <strain evidence="2">NRRL 25174</strain>
    </source>
</reference>
<gene>
    <name evidence="2" type="ORF">FBEOM_959</name>
</gene>
<accession>A0A9P5AUL7</accession>
<evidence type="ECO:0000256" key="1">
    <source>
        <dbReference type="SAM" id="MobiDB-lite"/>
    </source>
</evidence>
<dbReference type="Pfam" id="PF05141">
    <property type="entry name" value="DIT1_PvcA"/>
    <property type="match status" value="1"/>
</dbReference>
<reference evidence="2" key="1">
    <citation type="journal article" date="2017" name="Mycologia">
        <title>Fusarium algeriense, sp. nov., a novel toxigenic crown rot pathogen of durum wheat from Algeria is nested in the Fusarium burgessii species complex.</title>
        <authorList>
            <person name="Laraba I."/>
            <person name="Keddad A."/>
            <person name="Boureghda H."/>
            <person name="Abdallah N."/>
            <person name="Vaughan M.M."/>
            <person name="Proctor R.H."/>
            <person name="Busman M."/>
            <person name="O'Donnell K."/>
        </authorList>
    </citation>
    <scope>NUCLEOTIDE SEQUENCE</scope>
    <source>
        <strain evidence="2">NRRL 25174</strain>
    </source>
</reference>
<evidence type="ECO:0000313" key="2">
    <source>
        <dbReference type="EMBL" id="KAF4345084.1"/>
    </source>
</evidence>
<dbReference type="AlphaFoldDB" id="A0A9P5AUL7"/>
<dbReference type="OrthoDB" id="429813at2759"/>
<comment type="caution">
    <text evidence="2">The sequence shown here is derived from an EMBL/GenBank/DDBJ whole genome shotgun (WGS) entry which is preliminary data.</text>
</comment>
<protein>
    <submittedName>
        <fullName evidence="2">Spore wall maturation DIT1</fullName>
    </submittedName>
</protein>
<name>A0A9P5AUL7_9HYPO</name>
<sequence>MTLTSEFVSDASVQERSDIPKAGVPPPTNTPSEQTETDITVDKLSSKILDIIFEYALNKFSDSKQRLEAGRPKFLSVVGKFVASGARVEMCLPAFPFKSANKAYKVFGILPDKAEEIALDRLNTMCIRIGEIYQPGAQCTIISDGVVYNDLLSISDRDTWAYGQALRELASKKAFQYIGFSRIRDLVDFPLPAEMQEIAYVANATNFRRALLNRFGKDDIDIDKEIEVDADIKMTYLGYRRFLESDLKHIFPVGNGRTANAYRRDVRYLAKQMLIRGYAFAAAVKHGFPNHLRLSIHQSTGEHKISMSLLNTKTGFTTPWHCCVALTATGEWTSAPKGEYLKDPNMKIIHENGRPSYFQEITSSGDVNGKNEKLVRAKEINEALDDSVHAELQTSVISPLTETERERIISLARSMSTEIKRNNTTVNLPCGSGGFAFNSNPSEFNAAAWLQEVIYAIYGNAEDCTKGVPSITGLDISATGGKELSNS</sequence>
<feature type="compositionally biased region" description="Polar residues" evidence="1">
    <location>
        <begin position="1"/>
        <end position="12"/>
    </location>
</feature>
<dbReference type="PANTHER" id="PTHR37285:SF5">
    <property type="entry name" value="SPORE WALL MATURATION PROTEIN DIT1"/>
    <property type="match status" value="1"/>
</dbReference>
<dbReference type="InterPro" id="IPR007817">
    <property type="entry name" value="Isocyanide_synthase_DIT1"/>
</dbReference>
<organism evidence="2 3">
    <name type="scientific">Fusarium beomiforme</name>
    <dbReference type="NCBI Taxonomy" id="44412"/>
    <lineage>
        <taxon>Eukaryota</taxon>
        <taxon>Fungi</taxon>
        <taxon>Dikarya</taxon>
        <taxon>Ascomycota</taxon>
        <taxon>Pezizomycotina</taxon>
        <taxon>Sordariomycetes</taxon>
        <taxon>Hypocreomycetidae</taxon>
        <taxon>Hypocreales</taxon>
        <taxon>Nectriaceae</taxon>
        <taxon>Fusarium</taxon>
        <taxon>Fusarium burgessii species complex</taxon>
    </lineage>
</organism>
<evidence type="ECO:0000313" key="3">
    <source>
        <dbReference type="Proteomes" id="UP000730481"/>
    </source>
</evidence>